<reference evidence="3 4" key="1">
    <citation type="submission" date="2019-05" db="EMBL/GenBank/DDBJ databases">
        <authorList>
            <consortium name="Science for Life Laboratories"/>
        </authorList>
    </citation>
    <scope>NUCLEOTIDE SEQUENCE [LARGE SCALE GENOMIC DNA]</scope>
    <source>
        <strain evidence="3">Soil9</strain>
    </source>
</reference>
<evidence type="ECO:0000313" key="4">
    <source>
        <dbReference type="Proteomes" id="UP000464178"/>
    </source>
</evidence>
<organism evidence="3 4">
    <name type="scientific">Gemmata massiliana</name>
    <dbReference type="NCBI Taxonomy" id="1210884"/>
    <lineage>
        <taxon>Bacteria</taxon>
        <taxon>Pseudomonadati</taxon>
        <taxon>Planctomycetota</taxon>
        <taxon>Planctomycetia</taxon>
        <taxon>Gemmatales</taxon>
        <taxon>Gemmataceae</taxon>
        <taxon>Gemmata</taxon>
    </lineage>
</organism>
<sequence length="465" mass="48941">MRLILSFALTLALTVPSLAGPLSAGAAAVDVTPPNGCPLAGYYSPRGAEGTHDPLFAKALVFEKGDTAVALVSLDLLLTTHDMVEGARKLIEERTGIPGQNVMISATHSHTGPVLWDEVPRHDAPPDGKKIVKAYLAELPGKIADAVKKAHAARVPVRVSFGCGTERGLAFNRRFHMADGSVGWNPGKLNPKIVRPAGPTDPSVPVVLVETDTKPPKPVAVYVNFAMHLDTVGGTHYSADYPHALAKALGAAAGDDVVTVFTTGTCGDVNHINVSSDKAQKGHGEAARIGTRLAAEVLRTFDTLKPTDGPLRASRATVELELPPVTADQVMSAKKVLADLEKGTKPAPGFLDQVQALKAIDVSARLGKPYPVEVQVIALGDDLAWVSLPGEIFVELGLQIKRGSPFRQTMIAELANGSVGYVPNRAAYPQGAYEVISTRVAEGGGEKLVGAALDQLRTQFKAGKK</sequence>
<dbReference type="AlphaFoldDB" id="A0A6P2DD54"/>
<feature type="chain" id="PRO_5027118804" description="Neutral/alkaline non-lysosomal ceramidase N-terminal domain-containing protein" evidence="1">
    <location>
        <begin position="20"/>
        <end position="465"/>
    </location>
</feature>
<dbReference type="Proteomes" id="UP000464178">
    <property type="component" value="Chromosome"/>
</dbReference>
<keyword evidence="1" id="KW-0732">Signal</keyword>
<keyword evidence="4" id="KW-1185">Reference proteome</keyword>
<feature type="domain" description="Neutral/alkaline non-lysosomal ceramidase N-terminal" evidence="2">
    <location>
        <begin position="24"/>
        <end position="173"/>
    </location>
</feature>
<dbReference type="KEGG" id="gms:SOIL9_06910"/>
<dbReference type="RefSeq" id="WP_162671229.1">
    <property type="nucleotide sequence ID" value="NZ_LR593886.1"/>
</dbReference>
<dbReference type="EMBL" id="LR593886">
    <property type="protein sequence ID" value="VTR97490.1"/>
    <property type="molecule type" value="Genomic_DNA"/>
</dbReference>
<evidence type="ECO:0000256" key="1">
    <source>
        <dbReference type="SAM" id="SignalP"/>
    </source>
</evidence>
<protein>
    <recommendedName>
        <fullName evidence="2">Neutral/alkaline non-lysosomal ceramidase N-terminal domain-containing protein</fullName>
    </recommendedName>
</protein>
<name>A0A6P2DD54_9BACT</name>
<dbReference type="Pfam" id="PF04734">
    <property type="entry name" value="Ceramidase_alk"/>
    <property type="match status" value="1"/>
</dbReference>
<dbReference type="InterPro" id="IPR031329">
    <property type="entry name" value="NEUT/ALK_ceramidase_N"/>
</dbReference>
<evidence type="ECO:0000259" key="2">
    <source>
        <dbReference type="Pfam" id="PF04734"/>
    </source>
</evidence>
<gene>
    <name evidence="3" type="ORF">SOIL9_06910</name>
</gene>
<evidence type="ECO:0000313" key="3">
    <source>
        <dbReference type="EMBL" id="VTR97490.1"/>
    </source>
</evidence>
<accession>A0A6P2DD54</accession>
<feature type="signal peptide" evidence="1">
    <location>
        <begin position="1"/>
        <end position="19"/>
    </location>
</feature>
<proteinExistence type="predicted"/>